<protein>
    <submittedName>
        <fullName evidence="6">Aminoacetone oxidase family FAD-binding enzyme</fullName>
    </submittedName>
</protein>
<gene>
    <name evidence="6" type="ORF">GF1_02190</name>
</gene>
<evidence type="ECO:0000313" key="6">
    <source>
        <dbReference type="EMBL" id="BCO07843.1"/>
    </source>
</evidence>
<dbReference type="SUPFAM" id="SSF160996">
    <property type="entry name" value="HI0933 insert domain-like"/>
    <property type="match status" value="1"/>
</dbReference>
<dbReference type="InterPro" id="IPR036188">
    <property type="entry name" value="FAD/NAD-bd_sf"/>
</dbReference>
<accession>A0A915XJG6</accession>
<sequence>MKSPVVAVIGGGPAGLMAAGQAASCGAAVVLLEKMPTPGRKLCITGKGRCNITNVAELPDFLEHFGAGGRFLHQPFARFFTPALLAFFENLGLPVVVERGGRVFPQSGQARDVLRILQGWVHRAGVRVRTGAPVSRLRIRGQRVIGVVLDNGEKVSCDAVVIATGGASYPGTGSTGDGYRLARDTGHLLVAPRPALVPLETEMDTTPLAGLSLRNVQVRLLVKGKKKRQLFGEMAFTRSGVSGPVILTLSGAAVDGLRAGQQVSLVVDLKPALDEPRLDARLLRDFSARAREPLSSVLRGLLPRELVGICLAQTGLVPEKPAAQVRAKERRRLKSWLKNFRLEISGYRPLKEAIVTAGGVDTREADPRTMQSKRVAGLYFAGEVLDIQGDTGGYNLQAAFSTGWLAGRSAAGTTG</sequence>
<name>A0A915XJG6_9BACT</name>
<dbReference type="SUPFAM" id="SSF51905">
    <property type="entry name" value="FAD/NAD(P)-binding domain"/>
    <property type="match status" value="1"/>
</dbReference>
<dbReference type="Gene3D" id="3.50.50.60">
    <property type="entry name" value="FAD/NAD(P)-binding domain"/>
    <property type="match status" value="1"/>
</dbReference>
<dbReference type="PANTHER" id="PTHR42887">
    <property type="entry name" value="OS12G0638800 PROTEIN"/>
    <property type="match status" value="1"/>
</dbReference>
<evidence type="ECO:0000256" key="3">
    <source>
        <dbReference type="ARBA" id="ARBA00022827"/>
    </source>
</evidence>
<dbReference type="Proteomes" id="UP001063350">
    <property type="component" value="Chromosome"/>
</dbReference>
<dbReference type="Pfam" id="PF22780">
    <property type="entry name" value="HI0933_like_1st"/>
    <property type="match status" value="1"/>
</dbReference>
<feature type="domain" description="RsdA/BaiN/AoA(So)-like insert" evidence="5">
    <location>
        <begin position="193"/>
        <end position="355"/>
    </location>
</feature>
<dbReference type="InterPro" id="IPR057661">
    <property type="entry name" value="RsdA/BaiN/AoA(So)_Rossmann"/>
</dbReference>
<keyword evidence="3" id="KW-0274">FAD</keyword>
<dbReference type="Gene3D" id="2.40.30.10">
    <property type="entry name" value="Translation factors"/>
    <property type="match status" value="1"/>
</dbReference>
<dbReference type="PANTHER" id="PTHR42887:SF2">
    <property type="entry name" value="OS12G0638800 PROTEIN"/>
    <property type="match status" value="1"/>
</dbReference>
<dbReference type="RefSeq" id="WP_267927784.1">
    <property type="nucleotide sequence ID" value="NZ_AP024233.1"/>
</dbReference>
<evidence type="ECO:0000259" key="4">
    <source>
        <dbReference type="Pfam" id="PF03486"/>
    </source>
</evidence>
<dbReference type="InterPro" id="IPR055178">
    <property type="entry name" value="RsdA/BaiN/AoA(So)-like_dom"/>
</dbReference>
<dbReference type="PRINTS" id="PR00368">
    <property type="entry name" value="FADPNR"/>
</dbReference>
<evidence type="ECO:0000256" key="1">
    <source>
        <dbReference type="ARBA" id="ARBA00001974"/>
    </source>
</evidence>
<feature type="domain" description="RsdA/BaiN/AoA(So)-like Rossmann fold-like" evidence="4">
    <location>
        <begin position="6"/>
        <end position="408"/>
    </location>
</feature>
<dbReference type="Gene3D" id="1.10.8.260">
    <property type="entry name" value="HI0933 insert domain-like"/>
    <property type="match status" value="1"/>
</dbReference>
<dbReference type="EMBL" id="AP024233">
    <property type="protein sequence ID" value="BCO07843.1"/>
    <property type="molecule type" value="Genomic_DNA"/>
</dbReference>
<dbReference type="KEGG" id="ddu:GF1_02190"/>
<evidence type="ECO:0000256" key="2">
    <source>
        <dbReference type="ARBA" id="ARBA00022630"/>
    </source>
</evidence>
<evidence type="ECO:0000259" key="5">
    <source>
        <dbReference type="Pfam" id="PF22780"/>
    </source>
</evidence>
<comment type="cofactor">
    <cofactor evidence="1">
        <name>FAD</name>
        <dbReference type="ChEBI" id="CHEBI:57692"/>
    </cofactor>
</comment>
<keyword evidence="7" id="KW-1185">Reference proteome</keyword>
<dbReference type="InterPro" id="IPR004792">
    <property type="entry name" value="BaiN-like"/>
</dbReference>
<keyword evidence="2" id="KW-0285">Flavoprotein</keyword>
<organism evidence="6 7">
    <name type="scientific">Desulfolithobacter dissulfuricans</name>
    <dbReference type="NCBI Taxonomy" id="2795293"/>
    <lineage>
        <taxon>Bacteria</taxon>
        <taxon>Pseudomonadati</taxon>
        <taxon>Thermodesulfobacteriota</taxon>
        <taxon>Desulfobulbia</taxon>
        <taxon>Desulfobulbales</taxon>
        <taxon>Desulfobulbaceae</taxon>
        <taxon>Desulfolithobacter</taxon>
    </lineage>
</organism>
<dbReference type="AlphaFoldDB" id="A0A915XJG6"/>
<reference evidence="6" key="1">
    <citation type="submission" date="2020-12" db="EMBL/GenBank/DDBJ databases">
        <title>Desulfobium dissulfuricans gen. nov., sp. nov., a novel mesophilic, sulfate-reducing bacterium isolated from a deep-sea hydrothermal vent.</title>
        <authorList>
            <person name="Hashimoto Y."/>
            <person name="Tame A."/>
            <person name="Sawayama S."/>
            <person name="Miyazaki J."/>
            <person name="Takai K."/>
            <person name="Nakagawa S."/>
        </authorList>
    </citation>
    <scope>NUCLEOTIDE SEQUENCE</scope>
    <source>
        <strain evidence="6">GF1</strain>
    </source>
</reference>
<evidence type="ECO:0000313" key="7">
    <source>
        <dbReference type="Proteomes" id="UP001063350"/>
    </source>
</evidence>
<proteinExistence type="predicted"/>
<dbReference type="InterPro" id="IPR023166">
    <property type="entry name" value="BaiN-like_dom_sf"/>
</dbReference>
<dbReference type="NCBIfam" id="TIGR00275">
    <property type="entry name" value="aminoacetone oxidase family FAD-binding enzyme"/>
    <property type="match status" value="1"/>
</dbReference>
<dbReference type="Pfam" id="PF03486">
    <property type="entry name" value="HI0933_like"/>
    <property type="match status" value="1"/>
</dbReference>
<dbReference type="PRINTS" id="PR00411">
    <property type="entry name" value="PNDRDTASEI"/>
</dbReference>